<keyword evidence="1" id="KW-1133">Transmembrane helix</keyword>
<accession>A0A0F6TRM6</accession>
<dbReference type="HOGENOM" id="CLU_1080857_0_0_6"/>
<feature type="transmembrane region" description="Helical" evidence="1">
    <location>
        <begin position="64"/>
        <end position="90"/>
    </location>
</feature>
<name>A0A0F6TRM6_9GAMM</name>
<evidence type="ECO:0000256" key="1">
    <source>
        <dbReference type="SAM" id="Phobius"/>
    </source>
</evidence>
<evidence type="ECO:0000313" key="3">
    <source>
        <dbReference type="Proteomes" id="UP000034071"/>
    </source>
</evidence>
<dbReference type="EMBL" id="CP010975">
    <property type="protein sequence ID" value="AKE52715.1"/>
    <property type="molecule type" value="Genomic_DNA"/>
</dbReference>
<reference evidence="2 3" key="1">
    <citation type="submission" date="2015-02" db="EMBL/GenBank/DDBJ databases">
        <title>Complete genome sequence of Kangiella geojedonensis strain YCS-5T.</title>
        <authorList>
            <person name="Kim K.M."/>
        </authorList>
    </citation>
    <scope>NUCLEOTIDE SEQUENCE [LARGE SCALE GENOMIC DNA]</scope>
    <source>
        <strain evidence="2 3">YCS-5</strain>
    </source>
</reference>
<sequence length="257" mass="29985">MGEHNVISETAAGIKERLSSPYIVFFITAWIFHNWKLLIGLFSLKGSFASKVGVLEGYFNVYDLLFYPLLKSAGIFLLYIVVGVLFHFIYGAFKLALGKVDAALDKRDRYLVIENRKYSNAFYALIDNYYLRLLANSSETRLDHEIISMWFEQSNSDLNKEVFKLYEDEITRMRSTEDLNNVDHDLLESLREIGAIKYWGNTPYFTTKGLFFYFKWKKSSKKEIDDFQAVHEEYIRNLNKVAANNMIGNLKDIYSEV</sequence>
<keyword evidence="1" id="KW-0472">Membrane</keyword>
<dbReference type="AlphaFoldDB" id="A0A0F6TRM6"/>
<gene>
    <name evidence="2" type="ORF">TQ33_1774</name>
</gene>
<dbReference type="RefSeq" id="WP_046561749.1">
    <property type="nucleotide sequence ID" value="NZ_CP010975.1"/>
</dbReference>
<evidence type="ECO:0000313" key="2">
    <source>
        <dbReference type="EMBL" id="AKE52715.1"/>
    </source>
</evidence>
<dbReference type="KEGG" id="kge:TQ33_1774"/>
<keyword evidence="3" id="KW-1185">Reference proteome</keyword>
<dbReference type="Proteomes" id="UP000034071">
    <property type="component" value="Chromosome"/>
</dbReference>
<keyword evidence="1" id="KW-0812">Transmembrane</keyword>
<feature type="transmembrane region" description="Helical" evidence="1">
    <location>
        <begin position="22"/>
        <end position="44"/>
    </location>
</feature>
<proteinExistence type="predicted"/>
<dbReference type="OrthoDB" id="1332755at2"/>
<organism evidence="2 3">
    <name type="scientific">Kangiella geojedonensis</name>
    <dbReference type="NCBI Taxonomy" id="914150"/>
    <lineage>
        <taxon>Bacteria</taxon>
        <taxon>Pseudomonadati</taxon>
        <taxon>Pseudomonadota</taxon>
        <taxon>Gammaproteobacteria</taxon>
        <taxon>Kangiellales</taxon>
        <taxon>Kangiellaceae</taxon>
        <taxon>Kangiella</taxon>
    </lineage>
</organism>
<protein>
    <submittedName>
        <fullName evidence="2">Uncharacterized protein</fullName>
    </submittedName>
</protein>